<comment type="caution">
    <text evidence="10">The sequence shown here is derived from an EMBL/GenBank/DDBJ whole genome shotgun (WGS) entry which is preliminary data.</text>
</comment>
<dbReference type="Proteomes" id="UP000626109">
    <property type="component" value="Unassembled WGS sequence"/>
</dbReference>
<evidence type="ECO:0000256" key="8">
    <source>
        <dbReference type="ARBA" id="ARBA00051897"/>
    </source>
</evidence>
<dbReference type="GO" id="GO:0000049">
    <property type="term" value="F:tRNA binding"/>
    <property type="evidence" value="ECO:0007669"/>
    <property type="project" value="UniProtKB-UniRule"/>
</dbReference>
<evidence type="ECO:0000256" key="3">
    <source>
        <dbReference type="ARBA" id="ARBA00022679"/>
    </source>
</evidence>
<evidence type="ECO:0000313" key="10">
    <source>
        <dbReference type="EMBL" id="CAE8651873.1"/>
    </source>
</evidence>
<accession>A0A813IJ06</accession>
<dbReference type="EC" id="2.1.1.216" evidence="7"/>
<protein>
    <recommendedName>
        <fullName evidence="7">tRNA (guanine(26)-N(2))-dimethyltransferase</fullName>
        <ecNumber evidence="7">2.1.1.216</ecNumber>
    </recommendedName>
</protein>
<evidence type="ECO:0000256" key="5">
    <source>
        <dbReference type="ARBA" id="ARBA00022694"/>
    </source>
</evidence>
<comment type="similarity">
    <text evidence="9">Belongs to the class I-like SAM-binding methyltransferase superfamily. Trm1 family.</text>
</comment>
<dbReference type="Pfam" id="PF02005">
    <property type="entry name" value="TRM"/>
    <property type="match status" value="1"/>
</dbReference>
<dbReference type="PROSITE" id="PS51626">
    <property type="entry name" value="SAM_MT_TRM1"/>
    <property type="match status" value="1"/>
</dbReference>
<evidence type="ECO:0000256" key="4">
    <source>
        <dbReference type="ARBA" id="ARBA00022691"/>
    </source>
</evidence>
<keyword evidence="6 9" id="KW-0694">RNA-binding</keyword>
<dbReference type="GO" id="GO:0005634">
    <property type="term" value="C:nucleus"/>
    <property type="evidence" value="ECO:0007669"/>
    <property type="project" value="TreeGrafter"/>
</dbReference>
<dbReference type="InterPro" id="IPR002905">
    <property type="entry name" value="Trm1"/>
</dbReference>
<dbReference type="Gene3D" id="3.40.50.150">
    <property type="entry name" value="Vaccinia Virus protein VP39"/>
    <property type="match status" value="1"/>
</dbReference>
<reference evidence="10" key="1">
    <citation type="submission" date="2021-02" db="EMBL/GenBank/DDBJ databases">
        <authorList>
            <person name="Dougan E. K."/>
            <person name="Rhodes N."/>
            <person name="Thang M."/>
            <person name="Chan C."/>
        </authorList>
    </citation>
    <scope>NUCLEOTIDE SEQUENCE</scope>
</reference>
<dbReference type="InterPro" id="IPR029063">
    <property type="entry name" value="SAM-dependent_MTases_sf"/>
</dbReference>
<evidence type="ECO:0000313" key="11">
    <source>
        <dbReference type="Proteomes" id="UP000626109"/>
    </source>
</evidence>
<dbReference type="AlphaFoldDB" id="A0A813IJ06"/>
<keyword evidence="2 9" id="KW-0489">Methyltransferase</keyword>
<keyword evidence="4 9" id="KW-0949">S-adenosyl-L-methionine</keyword>
<dbReference type="SUPFAM" id="SSF53335">
    <property type="entry name" value="S-adenosyl-L-methionine-dependent methyltransferases"/>
    <property type="match status" value="1"/>
</dbReference>
<proteinExistence type="inferred from homology"/>
<comment type="catalytic activity">
    <reaction evidence="8">
        <text>guanosine(26) in tRNA + 2 S-adenosyl-L-methionine = N(2)-dimethylguanosine(26) in tRNA + 2 S-adenosyl-L-homocysteine + 2 H(+)</text>
        <dbReference type="Rhea" id="RHEA:43140"/>
        <dbReference type="Rhea" id="RHEA-COMP:10359"/>
        <dbReference type="Rhea" id="RHEA-COMP:10360"/>
        <dbReference type="ChEBI" id="CHEBI:15378"/>
        <dbReference type="ChEBI" id="CHEBI:57856"/>
        <dbReference type="ChEBI" id="CHEBI:59789"/>
        <dbReference type="ChEBI" id="CHEBI:74269"/>
        <dbReference type="ChEBI" id="CHEBI:74513"/>
        <dbReference type="EC" id="2.1.1.216"/>
    </reaction>
</comment>
<name>A0A813IJ06_POLGL</name>
<keyword evidence="1 9" id="KW-0820">tRNA-binding</keyword>
<organism evidence="10 11">
    <name type="scientific">Polarella glacialis</name>
    <name type="common">Dinoflagellate</name>
    <dbReference type="NCBI Taxonomy" id="89957"/>
    <lineage>
        <taxon>Eukaryota</taxon>
        <taxon>Sar</taxon>
        <taxon>Alveolata</taxon>
        <taxon>Dinophyceae</taxon>
        <taxon>Suessiales</taxon>
        <taxon>Suessiaceae</taxon>
        <taxon>Polarella</taxon>
    </lineage>
</organism>
<evidence type="ECO:0000256" key="1">
    <source>
        <dbReference type="ARBA" id="ARBA00022555"/>
    </source>
</evidence>
<dbReference type="PANTHER" id="PTHR10631">
    <property type="entry name" value="N 2 ,N 2 -DIMETHYLGUANOSINE TRNA METHYLTRANSFERASE"/>
    <property type="match status" value="1"/>
</dbReference>
<dbReference type="EMBL" id="CAJNNW010010215">
    <property type="protein sequence ID" value="CAE8651873.1"/>
    <property type="molecule type" value="Genomic_DNA"/>
</dbReference>
<dbReference type="CDD" id="cd02440">
    <property type="entry name" value="AdoMet_MTases"/>
    <property type="match status" value="1"/>
</dbReference>
<evidence type="ECO:0000256" key="7">
    <source>
        <dbReference type="ARBA" id="ARBA00039099"/>
    </source>
</evidence>
<evidence type="ECO:0000256" key="9">
    <source>
        <dbReference type="PROSITE-ProRule" id="PRU00958"/>
    </source>
</evidence>
<evidence type="ECO:0000256" key="6">
    <source>
        <dbReference type="ARBA" id="ARBA00022884"/>
    </source>
</evidence>
<dbReference type="GO" id="GO:0160104">
    <property type="term" value="F:tRNA (guanine(26)-N2)-dimethyltransferase activity"/>
    <property type="evidence" value="ECO:0007669"/>
    <property type="project" value="UniProtKB-EC"/>
</dbReference>
<dbReference type="GO" id="GO:0002940">
    <property type="term" value="P:tRNA N2-guanine methylation"/>
    <property type="evidence" value="ECO:0007669"/>
    <property type="project" value="TreeGrafter"/>
</dbReference>
<sequence length="276" mass="30044">MAEAAEAEATPKAQKANIREGFAEVLPNNAKHSDGKADVFYNPAQVFNRDLSILALTVFAKIRAVETAEKQLKREQRAKEQGKEVHKGPPPGLKVLEALAATGIRSVRYAKEIPDGALGLRKIVANDLDPNAVEHMRRNFTHNKIDPNRVEAICEDAIGHMYARRCRGPGGHGDEAYDVIDLDPYGTVSPFIDAAVQAVGDGGLLCITSTDMPVLGGNHPETCFARYGGSALKSAYVHEMSLRLVMHAVATSAARYGREARPLMCCSVDFYVRLFV</sequence>
<keyword evidence="5 9" id="KW-0819">tRNA processing</keyword>
<evidence type="ECO:0000256" key="2">
    <source>
        <dbReference type="ARBA" id="ARBA00022603"/>
    </source>
</evidence>
<keyword evidence="3 9" id="KW-0808">Transferase</keyword>
<dbReference type="PANTHER" id="PTHR10631:SF3">
    <property type="entry name" value="TRNA (GUANINE(26)-N(2))-DIMETHYLTRANSFERASE"/>
    <property type="match status" value="1"/>
</dbReference>
<feature type="non-terminal residue" evidence="10">
    <location>
        <position position="276"/>
    </location>
</feature>
<gene>
    <name evidence="10" type="ORF">PGLA2088_LOCUS9296</name>
</gene>